<dbReference type="CDD" id="cd00030">
    <property type="entry name" value="C2"/>
    <property type="match status" value="1"/>
</dbReference>
<dbReference type="PROSITE" id="PS50004">
    <property type="entry name" value="C2"/>
    <property type="match status" value="1"/>
</dbReference>
<dbReference type="Proteomes" id="UP000002640">
    <property type="component" value="Unassembled WGS sequence"/>
</dbReference>
<keyword evidence="2" id="KW-0106">Calcium</keyword>
<evidence type="ECO:0000313" key="5">
    <source>
        <dbReference type="Proteomes" id="UP000002640"/>
    </source>
</evidence>
<dbReference type="PANTHER" id="PTHR45911:SF7">
    <property type="entry name" value="C2 DOMAIN-CONTAINING PROTEIN"/>
    <property type="match status" value="1"/>
</dbReference>
<dbReference type="InterPro" id="IPR000008">
    <property type="entry name" value="C2_dom"/>
</dbReference>
<protein>
    <recommendedName>
        <fullName evidence="3">C2 domain-containing protein</fullName>
    </recommendedName>
</protein>
<keyword evidence="1" id="KW-0479">Metal-binding</keyword>
<reference evidence="4 5" key="1">
    <citation type="journal article" date="2006" name="Science">
        <title>Phytophthora genome sequences uncover evolutionary origins and mechanisms of pathogenesis.</title>
        <authorList>
            <person name="Tyler B.M."/>
            <person name="Tripathy S."/>
            <person name="Zhang X."/>
            <person name="Dehal P."/>
            <person name="Jiang R.H."/>
            <person name="Aerts A."/>
            <person name="Arredondo F.D."/>
            <person name="Baxter L."/>
            <person name="Bensasson D."/>
            <person name="Beynon J.L."/>
            <person name="Chapman J."/>
            <person name="Damasceno C.M."/>
            <person name="Dorrance A.E."/>
            <person name="Dou D."/>
            <person name="Dickerman A.W."/>
            <person name="Dubchak I.L."/>
            <person name="Garbelotto M."/>
            <person name="Gijzen M."/>
            <person name="Gordon S.G."/>
            <person name="Govers F."/>
            <person name="Grunwald N.J."/>
            <person name="Huang W."/>
            <person name="Ivors K.L."/>
            <person name="Jones R.W."/>
            <person name="Kamoun S."/>
            <person name="Krampis K."/>
            <person name="Lamour K.H."/>
            <person name="Lee M.K."/>
            <person name="McDonald W.H."/>
            <person name="Medina M."/>
            <person name="Meijer H.J."/>
            <person name="Nordberg E.K."/>
            <person name="Maclean D.J."/>
            <person name="Ospina-Giraldo M.D."/>
            <person name="Morris P.F."/>
            <person name="Phuntumart V."/>
            <person name="Putnam N.H."/>
            <person name="Rash S."/>
            <person name="Rose J.K."/>
            <person name="Sakihama Y."/>
            <person name="Salamov A.A."/>
            <person name="Savidor A."/>
            <person name="Scheuring C.F."/>
            <person name="Smith B.M."/>
            <person name="Sobral B.W."/>
            <person name="Terry A."/>
            <person name="Torto-Alalibo T.A."/>
            <person name="Win J."/>
            <person name="Xu Z."/>
            <person name="Zhang H."/>
            <person name="Grigoriev I.V."/>
            <person name="Rokhsar D.S."/>
            <person name="Boore J.L."/>
        </authorList>
    </citation>
    <scope>NUCLEOTIDE SEQUENCE [LARGE SCALE GENOMIC DNA]</scope>
    <source>
        <strain evidence="4 5">P6497</strain>
    </source>
</reference>
<dbReference type="SUPFAM" id="SSF49562">
    <property type="entry name" value="C2 domain (Calcium/lipid-binding domain, CaLB)"/>
    <property type="match status" value="1"/>
</dbReference>
<evidence type="ECO:0000256" key="2">
    <source>
        <dbReference type="ARBA" id="ARBA00022837"/>
    </source>
</evidence>
<dbReference type="GO" id="GO:0046872">
    <property type="term" value="F:metal ion binding"/>
    <property type="evidence" value="ECO:0007669"/>
    <property type="project" value="UniProtKB-KW"/>
</dbReference>
<accession>G5A9F3</accession>
<evidence type="ECO:0000256" key="1">
    <source>
        <dbReference type="ARBA" id="ARBA00022723"/>
    </source>
</evidence>
<dbReference type="SMR" id="G5A9F3"/>
<dbReference type="Pfam" id="PF00168">
    <property type="entry name" value="C2"/>
    <property type="match status" value="1"/>
</dbReference>
<organism evidence="4 5">
    <name type="scientific">Phytophthora sojae (strain P6497)</name>
    <name type="common">Soybean stem and root rot agent</name>
    <name type="synonym">Phytophthora megasperma f. sp. glycines</name>
    <dbReference type="NCBI Taxonomy" id="1094619"/>
    <lineage>
        <taxon>Eukaryota</taxon>
        <taxon>Sar</taxon>
        <taxon>Stramenopiles</taxon>
        <taxon>Oomycota</taxon>
        <taxon>Peronosporomycetes</taxon>
        <taxon>Peronosporales</taxon>
        <taxon>Peronosporaceae</taxon>
        <taxon>Phytophthora</taxon>
    </lineage>
</organism>
<feature type="domain" description="C2" evidence="3">
    <location>
        <begin position="1"/>
        <end position="109"/>
    </location>
</feature>
<sequence>MGNNKFSVKVMLCKCQDLVAATNEVGGKSSAYVVFTLDGATKKSSIVQSSLDPHWSPAEQFDFQVDEWDNEFLIAQVFDHNPRGEDDLIGSAVIPLTLYAGNRNCEMCSYPLVLPDEVGGLGSPKSDMFLKISLLDADGSPVEELYW</sequence>
<dbReference type="AlphaFoldDB" id="G5A9F3"/>
<name>G5A9F3_PHYSP</name>
<dbReference type="PANTHER" id="PTHR45911">
    <property type="entry name" value="C2 DOMAIN-CONTAINING PROTEIN"/>
    <property type="match status" value="1"/>
</dbReference>
<dbReference type="Gene3D" id="2.60.40.150">
    <property type="entry name" value="C2 domain"/>
    <property type="match status" value="1"/>
</dbReference>
<evidence type="ECO:0000313" key="4">
    <source>
        <dbReference type="EMBL" id="EGZ08528.1"/>
    </source>
</evidence>
<proteinExistence type="predicted"/>
<dbReference type="InterPro" id="IPR035892">
    <property type="entry name" value="C2_domain_sf"/>
</dbReference>
<dbReference type="KEGG" id="psoj:PHYSODRAFT_319148"/>
<dbReference type="InParanoid" id="G5A9F3"/>
<keyword evidence="5" id="KW-1185">Reference proteome</keyword>
<dbReference type="GeneID" id="20644290"/>
<dbReference type="SMART" id="SM00239">
    <property type="entry name" value="C2"/>
    <property type="match status" value="1"/>
</dbReference>
<gene>
    <name evidence="4" type="ORF">PHYSODRAFT_319148</name>
</gene>
<dbReference type="STRING" id="1094619.G5A9F3"/>
<evidence type="ECO:0000259" key="3">
    <source>
        <dbReference type="PROSITE" id="PS50004"/>
    </source>
</evidence>
<dbReference type="OMA" id="KCHDLVA"/>
<dbReference type="RefSeq" id="XP_009536700.1">
    <property type="nucleotide sequence ID" value="XM_009538405.1"/>
</dbReference>
<dbReference type="EMBL" id="JH159161">
    <property type="protein sequence ID" value="EGZ08528.1"/>
    <property type="molecule type" value="Genomic_DNA"/>
</dbReference>